<comment type="caution">
    <text evidence="4">The sequence shown here is derived from an EMBL/GenBank/DDBJ whole genome shotgun (WGS) entry which is preliminary data.</text>
</comment>
<proteinExistence type="inferred from homology"/>
<gene>
    <name evidence="4" type="ORF">HHL17_24365</name>
</gene>
<comment type="similarity">
    <text evidence="2">Belongs to the NAD(P)-dependent epimerase/dehydratase family. Dihydroflavonol-4-reductase subfamily.</text>
</comment>
<feature type="domain" description="NAD-dependent epimerase/dehydratase" evidence="3">
    <location>
        <begin position="6"/>
        <end position="246"/>
    </location>
</feature>
<reference evidence="4 5" key="1">
    <citation type="submission" date="2020-04" db="EMBL/GenBank/DDBJ databases">
        <title>Chitinophaga sp. G-6-1-13 sp. nov., isolated from soil.</title>
        <authorList>
            <person name="Dahal R.H."/>
            <person name="Chaudhary D.K."/>
        </authorList>
    </citation>
    <scope>NUCLEOTIDE SEQUENCE [LARGE SCALE GENOMIC DNA]</scope>
    <source>
        <strain evidence="4 5">G-6-1-13</strain>
    </source>
</reference>
<dbReference type="AlphaFoldDB" id="A0A848GPM6"/>
<dbReference type="GO" id="GO:0016616">
    <property type="term" value="F:oxidoreductase activity, acting on the CH-OH group of donors, NAD or NADP as acceptor"/>
    <property type="evidence" value="ECO:0007669"/>
    <property type="project" value="TreeGrafter"/>
</dbReference>
<dbReference type="FunFam" id="3.40.50.720:FF:000336">
    <property type="entry name" value="Aldehyde reductase"/>
    <property type="match status" value="1"/>
</dbReference>
<dbReference type="Pfam" id="PF01370">
    <property type="entry name" value="Epimerase"/>
    <property type="match status" value="1"/>
</dbReference>
<evidence type="ECO:0000256" key="1">
    <source>
        <dbReference type="ARBA" id="ARBA00023002"/>
    </source>
</evidence>
<dbReference type="PANTHER" id="PTHR10366:SF564">
    <property type="entry name" value="STEROL-4-ALPHA-CARBOXYLATE 3-DEHYDROGENASE, DECARBOXYLATING"/>
    <property type="match status" value="1"/>
</dbReference>
<dbReference type="Gene3D" id="3.40.50.720">
    <property type="entry name" value="NAD(P)-binding Rossmann-like Domain"/>
    <property type="match status" value="1"/>
</dbReference>
<dbReference type="Proteomes" id="UP000583266">
    <property type="component" value="Unassembled WGS sequence"/>
</dbReference>
<dbReference type="InterPro" id="IPR001509">
    <property type="entry name" value="Epimerase_deHydtase"/>
</dbReference>
<dbReference type="RefSeq" id="WP_169227459.1">
    <property type="nucleotide sequence ID" value="NZ_JABBGC010000003.1"/>
</dbReference>
<keyword evidence="5" id="KW-1185">Reference proteome</keyword>
<dbReference type="PANTHER" id="PTHR10366">
    <property type="entry name" value="NAD DEPENDENT EPIMERASE/DEHYDRATASE"/>
    <property type="match status" value="1"/>
</dbReference>
<dbReference type="EMBL" id="JABBGC010000003">
    <property type="protein sequence ID" value="NML40354.1"/>
    <property type="molecule type" value="Genomic_DNA"/>
</dbReference>
<dbReference type="SUPFAM" id="SSF51735">
    <property type="entry name" value="NAD(P)-binding Rossmann-fold domains"/>
    <property type="match status" value="1"/>
</dbReference>
<dbReference type="InterPro" id="IPR036291">
    <property type="entry name" value="NAD(P)-bd_dom_sf"/>
</dbReference>
<evidence type="ECO:0000313" key="4">
    <source>
        <dbReference type="EMBL" id="NML40354.1"/>
    </source>
</evidence>
<evidence type="ECO:0000313" key="5">
    <source>
        <dbReference type="Proteomes" id="UP000583266"/>
    </source>
</evidence>
<name>A0A848GPM6_9BACT</name>
<sequence>MNSKRVLLTGVTGFLGSHTAIRLLEKGYEVVGTLREMDRAAAIREVIAQHTSHIHRLTFAQADLQEKEKWFELTKDIDFVQHVASPFPRELPKHENDIIIPARDGVLNIMTAAAANKVKRFVLTSSSATVGYGKTPQQLGKVMTESDWTNVDHAKDLTPYFKSKAVAEKAAWDFIKDDRSGMELVTVLPGAILGPVLEKDFGTSANIVIKILDGSVPALPKIGFEIVDVRSAADALIRAMEIPEAAQNRYLASAGFLMMKDIAQILRKAYPGRKLPSRELPNFLVRLLSKFDATLGPILLDLGIKRMVDASKARRELKWEPASTQEAVLSCAKSIFETGIIK</sequence>
<evidence type="ECO:0000256" key="2">
    <source>
        <dbReference type="ARBA" id="ARBA00023445"/>
    </source>
</evidence>
<accession>A0A848GPM6</accession>
<dbReference type="CDD" id="cd05227">
    <property type="entry name" value="AR_SDR_e"/>
    <property type="match status" value="1"/>
</dbReference>
<organism evidence="4 5">
    <name type="scientific">Chitinophaga fulva</name>
    <dbReference type="NCBI Taxonomy" id="2728842"/>
    <lineage>
        <taxon>Bacteria</taxon>
        <taxon>Pseudomonadati</taxon>
        <taxon>Bacteroidota</taxon>
        <taxon>Chitinophagia</taxon>
        <taxon>Chitinophagales</taxon>
        <taxon>Chitinophagaceae</taxon>
        <taxon>Chitinophaga</taxon>
    </lineage>
</organism>
<evidence type="ECO:0000259" key="3">
    <source>
        <dbReference type="Pfam" id="PF01370"/>
    </source>
</evidence>
<keyword evidence="1" id="KW-0560">Oxidoreductase</keyword>
<protein>
    <submittedName>
        <fullName evidence="4">Aldehyde reductase</fullName>
    </submittedName>
</protein>
<dbReference type="InterPro" id="IPR050425">
    <property type="entry name" value="NAD(P)_dehydrat-like"/>
</dbReference>